<dbReference type="NCBIfam" id="TIGR00254">
    <property type="entry name" value="GGDEF"/>
    <property type="match status" value="1"/>
</dbReference>
<dbReference type="Pfam" id="PF00990">
    <property type="entry name" value="GGDEF"/>
    <property type="match status" value="1"/>
</dbReference>
<feature type="domain" description="Response regulatory" evidence="4">
    <location>
        <begin position="125"/>
        <end position="242"/>
    </location>
</feature>
<dbReference type="InterPro" id="IPR011006">
    <property type="entry name" value="CheY-like_superfamily"/>
</dbReference>
<dbReference type="EC" id="2.7.7.65" evidence="1"/>
<dbReference type="GO" id="GO:0043709">
    <property type="term" value="P:cell adhesion involved in single-species biofilm formation"/>
    <property type="evidence" value="ECO:0007669"/>
    <property type="project" value="TreeGrafter"/>
</dbReference>
<evidence type="ECO:0000259" key="5">
    <source>
        <dbReference type="PROSITE" id="PS50887"/>
    </source>
</evidence>
<dbReference type="STRING" id="1123491.SAMN02745782_00765"/>
<protein>
    <recommendedName>
        <fullName evidence="1">diguanylate cyclase</fullName>
        <ecNumber evidence="1">2.7.7.65</ecNumber>
    </recommendedName>
</protein>
<dbReference type="Pfam" id="PF00072">
    <property type="entry name" value="Response_reg"/>
    <property type="match status" value="2"/>
</dbReference>
<dbReference type="PANTHER" id="PTHR45138">
    <property type="entry name" value="REGULATORY COMPONENTS OF SENSORY TRANSDUCTION SYSTEM"/>
    <property type="match status" value="1"/>
</dbReference>
<dbReference type="Gene3D" id="3.30.70.270">
    <property type="match status" value="1"/>
</dbReference>
<feature type="domain" description="Response regulatory" evidence="4">
    <location>
        <begin position="4"/>
        <end position="117"/>
    </location>
</feature>
<dbReference type="PROSITE" id="PS50887">
    <property type="entry name" value="GGDEF"/>
    <property type="match status" value="1"/>
</dbReference>
<dbReference type="EMBL" id="FUXB01000003">
    <property type="protein sequence ID" value="SJZ58683.1"/>
    <property type="molecule type" value="Genomic_DNA"/>
</dbReference>
<dbReference type="InterPro" id="IPR050469">
    <property type="entry name" value="Diguanylate_Cyclase"/>
</dbReference>
<keyword evidence="7" id="KW-1185">Reference proteome</keyword>
<dbReference type="Gene3D" id="3.40.50.2300">
    <property type="match status" value="2"/>
</dbReference>
<dbReference type="SUPFAM" id="SSF52172">
    <property type="entry name" value="CheY-like"/>
    <property type="match status" value="2"/>
</dbReference>
<comment type="catalytic activity">
    <reaction evidence="2">
        <text>2 GTP = 3',3'-c-di-GMP + 2 diphosphate</text>
        <dbReference type="Rhea" id="RHEA:24898"/>
        <dbReference type="ChEBI" id="CHEBI:33019"/>
        <dbReference type="ChEBI" id="CHEBI:37565"/>
        <dbReference type="ChEBI" id="CHEBI:58805"/>
        <dbReference type="EC" id="2.7.7.65"/>
    </reaction>
</comment>
<accession>A0A1T4LVC8</accession>
<dbReference type="Proteomes" id="UP000190834">
    <property type="component" value="Unassembled WGS sequence"/>
</dbReference>
<dbReference type="GO" id="GO:0005886">
    <property type="term" value="C:plasma membrane"/>
    <property type="evidence" value="ECO:0007669"/>
    <property type="project" value="TreeGrafter"/>
</dbReference>
<sequence>MNNRILVVDDSIVFRNYLVHRLSALNFEIIVASSYEETQRIMEDNPNFFFAIMDYCLPDAQDGEAIKLLIQHKQKTIVLTGKFDEETRKSFLKMGVLDYILKENHASISYILELAQRLKNNTHHHALVVDDSLVARKQISQLLENHYIKTTLAMDGCEAIEILKSNKDITFIITDNYMPQKDGIAMVRELRKSYSNTVLPILGLSSESEKNITPIFLKSGANDFLHKPFHQEEFYCRVHQLLNIKESNDNLFKLANEDALTGLWNRRYLFGEICKGMGHRNVAMIDIDFFKKVNDRYGHDGGDEVIKMVARLFKKHFSSDIISRLGGEEFFIYSKLSIEDFLSKLETLRLHIATTPVIHQDQVIEITISIGVSSLNGTLDEQIKQADIRLYLSKENGRNRVTYQ</sequence>
<evidence type="ECO:0000256" key="2">
    <source>
        <dbReference type="ARBA" id="ARBA00034247"/>
    </source>
</evidence>
<dbReference type="SUPFAM" id="SSF55073">
    <property type="entry name" value="Nucleotide cyclase"/>
    <property type="match status" value="1"/>
</dbReference>
<dbReference type="PANTHER" id="PTHR45138:SF9">
    <property type="entry name" value="DIGUANYLATE CYCLASE DGCM-RELATED"/>
    <property type="match status" value="1"/>
</dbReference>
<dbReference type="GeneID" id="70582142"/>
<dbReference type="CDD" id="cd01949">
    <property type="entry name" value="GGDEF"/>
    <property type="match status" value="1"/>
</dbReference>
<dbReference type="InterPro" id="IPR029787">
    <property type="entry name" value="Nucleotide_cyclase"/>
</dbReference>
<evidence type="ECO:0000259" key="4">
    <source>
        <dbReference type="PROSITE" id="PS50110"/>
    </source>
</evidence>
<dbReference type="AlphaFoldDB" id="A0A1T4LVC8"/>
<dbReference type="GO" id="GO:1902201">
    <property type="term" value="P:negative regulation of bacterial-type flagellum-dependent cell motility"/>
    <property type="evidence" value="ECO:0007669"/>
    <property type="project" value="TreeGrafter"/>
</dbReference>
<reference evidence="7" key="1">
    <citation type="submission" date="2017-02" db="EMBL/GenBank/DDBJ databases">
        <authorList>
            <person name="Varghese N."/>
            <person name="Submissions S."/>
        </authorList>
    </citation>
    <scope>NUCLEOTIDE SEQUENCE [LARGE SCALE GENOMIC DNA]</scope>
    <source>
        <strain evidence="7">DSM 19608</strain>
    </source>
</reference>
<dbReference type="InterPro" id="IPR001789">
    <property type="entry name" value="Sig_transdc_resp-reg_receiver"/>
</dbReference>
<dbReference type="PROSITE" id="PS50110">
    <property type="entry name" value="RESPONSE_REGULATORY"/>
    <property type="match status" value="2"/>
</dbReference>
<dbReference type="GO" id="GO:0000160">
    <property type="term" value="P:phosphorelay signal transduction system"/>
    <property type="evidence" value="ECO:0007669"/>
    <property type="project" value="InterPro"/>
</dbReference>
<proteinExistence type="predicted"/>
<dbReference type="OrthoDB" id="9812260at2"/>
<dbReference type="GO" id="GO:0052621">
    <property type="term" value="F:diguanylate cyclase activity"/>
    <property type="evidence" value="ECO:0007669"/>
    <property type="project" value="UniProtKB-EC"/>
</dbReference>
<evidence type="ECO:0000313" key="6">
    <source>
        <dbReference type="EMBL" id="SJZ58683.1"/>
    </source>
</evidence>
<organism evidence="6 7">
    <name type="scientific">Vibrio cincinnatiensis DSM 19608</name>
    <dbReference type="NCBI Taxonomy" id="1123491"/>
    <lineage>
        <taxon>Bacteria</taxon>
        <taxon>Pseudomonadati</taxon>
        <taxon>Pseudomonadota</taxon>
        <taxon>Gammaproteobacteria</taxon>
        <taxon>Vibrionales</taxon>
        <taxon>Vibrionaceae</taxon>
        <taxon>Vibrio</taxon>
    </lineage>
</organism>
<dbReference type="InterPro" id="IPR043128">
    <property type="entry name" value="Rev_trsase/Diguanyl_cyclase"/>
</dbReference>
<dbReference type="SMART" id="SM00448">
    <property type="entry name" value="REC"/>
    <property type="match status" value="2"/>
</dbReference>
<feature type="modified residue" description="4-aspartylphosphate" evidence="3">
    <location>
        <position position="175"/>
    </location>
</feature>
<keyword evidence="3" id="KW-0597">Phosphoprotein</keyword>
<evidence type="ECO:0000313" key="7">
    <source>
        <dbReference type="Proteomes" id="UP000190834"/>
    </source>
</evidence>
<evidence type="ECO:0000256" key="3">
    <source>
        <dbReference type="PROSITE-ProRule" id="PRU00169"/>
    </source>
</evidence>
<feature type="domain" description="GGDEF" evidence="5">
    <location>
        <begin position="278"/>
        <end position="404"/>
    </location>
</feature>
<dbReference type="SMART" id="SM00267">
    <property type="entry name" value="GGDEF"/>
    <property type="match status" value="1"/>
</dbReference>
<name>A0A1T4LVC8_VIBCI</name>
<feature type="modified residue" description="4-aspartylphosphate" evidence="3">
    <location>
        <position position="54"/>
    </location>
</feature>
<evidence type="ECO:0000256" key="1">
    <source>
        <dbReference type="ARBA" id="ARBA00012528"/>
    </source>
</evidence>
<dbReference type="InterPro" id="IPR000160">
    <property type="entry name" value="GGDEF_dom"/>
</dbReference>
<gene>
    <name evidence="6" type="ORF">SAMN02745782_00765</name>
</gene>
<dbReference type="RefSeq" id="WP_078925143.1">
    <property type="nucleotide sequence ID" value="NZ_FUXB01000003.1"/>
</dbReference>